<gene>
    <name evidence="2" type="ORF">OSB1V03_LOCUS15024</name>
</gene>
<evidence type="ECO:0000313" key="2">
    <source>
        <dbReference type="EMBL" id="CAD7634628.1"/>
    </source>
</evidence>
<dbReference type="EMBL" id="CAJPIZ010015001">
    <property type="protein sequence ID" value="CAG2115058.1"/>
    <property type="molecule type" value="Genomic_DNA"/>
</dbReference>
<reference evidence="2" key="1">
    <citation type="submission" date="2020-11" db="EMBL/GenBank/DDBJ databases">
        <authorList>
            <person name="Tran Van P."/>
        </authorList>
    </citation>
    <scope>NUCLEOTIDE SEQUENCE</scope>
</reference>
<dbReference type="OrthoDB" id="2274644at2759"/>
<dbReference type="EMBL" id="OC869576">
    <property type="protein sequence ID" value="CAD7634628.1"/>
    <property type="molecule type" value="Genomic_DNA"/>
</dbReference>
<dbReference type="InterPro" id="IPR043519">
    <property type="entry name" value="NT_sf"/>
</dbReference>
<feature type="non-terminal residue" evidence="2">
    <location>
        <position position="1"/>
    </location>
</feature>
<sequence length="173" mass="19735">MCGHKCGRALHNNTVGNQLMFIADIDIVLRVSVKCVKLLWSVLKAFIAMLAMRPSTPSEAVVTTKSPLQAFSAYGQYGRQQLLTTTLFGIYKRQIQTHEIYEMKTGLRHRFYTLFSTQMKEKIDLYLIGSSLTGFGSNTSDTDFCLIIYDSNEEIDKKYDNKDQVLTKLEELK</sequence>
<feature type="domain" description="Poly(A) RNA polymerase mitochondrial-like central palm" evidence="1">
    <location>
        <begin position="86"/>
        <end position="169"/>
    </location>
</feature>
<proteinExistence type="predicted"/>
<name>A0A7R9Q6N5_9ACAR</name>
<accession>A0A7R9Q6N5</accession>
<evidence type="ECO:0000259" key="1">
    <source>
        <dbReference type="Pfam" id="PF22600"/>
    </source>
</evidence>
<evidence type="ECO:0000313" key="3">
    <source>
        <dbReference type="Proteomes" id="UP000759131"/>
    </source>
</evidence>
<dbReference type="Pfam" id="PF22600">
    <property type="entry name" value="MTPAP-like_central"/>
    <property type="match status" value="1"/>
</dbReference>
<dbReference type="AlphaFoldDB" id="A0A7R9Q6N5"/>
<organism evidence="2">
    <name type="scientific">Medioppia subpectinata</name>
    <dbReference type="NCBI Taxonomy" id="1979941"/>
    <lineage>
        <taxon>Eukaryota</taxon>
        <taxon>Metazoa</taxon>
        <taxon>Ecdysozoa</taxon>
        <taxon>Arthropoda</taxon>
        <taxon>Chelicerata</taxon>
        <taxon>Arachnida</taxon>
        <taxon>Acari</taxon>
        <taxon>Acariformes</taxon>
        <taxon>Sarcoptiformes</taxon>
        <taxon>Oribatida</taxon>
        <taxon>Brachypylina</taxon>
        <taxon>Oppioidea</taxon>
        <taxon>Oppiidae</taxon>
        <taxon>Medioppia</taxon>
    </lineage>
</organism>
<dbReference type="Gene3D" id="3.30.460.10">
    <property type="entry name" value="Beta Polymerase, domain 2"/>
    <property type="match status" value="1"/>
</dbReference>
<protein>
    <recommendedName>
        <fullName evidence="1">Poly(A) RNA polymerase mitochondrial-like central palm domain-containing protein</fullName>
    </recommendedName>
</protein>
<dbReference type="SUPFAM" id="SSF81301">
    <property type="entry name" value="Nucleotidyltransferase"/>
    <property type="match status" value="1"/>
</dbReference>
<dbReference type="InterPro" id="IPR054708">
    <property type="entry name" value="MTPAP-like_central"/>
</dbReference>
<dbReference type="Proteomes" id="UP000759131">
    <property type="component" value="Unassembled WGS sequence"/>
</dbReference>
<keyword evidence="3" id="KW-1185">Reference proteome</keyword>